<protein>
    <submittedName>
        <fullName evidence="2">Protein disulfide-isomerase A5</fullName>
    </submittedName>
</protein>
<comment type="caution">
    <text evidence="2">The sequence shown here is derived from an EMBL/GenBank/DDBJ whole genome shotgun (WGS) entry which is preliminary data.</text>
</comment>
<evidence type="ECO:0000256" key="1">
    <source>
        <dbReference type="SAM" id="MobiDB-lite"/>
    </source>
</evidence>
<accession>A0A8J6DGI3</accession>
<reference evidence="2" key="1">
    <citation type="journal article" date="2021" name="Evol. Appl.">
        <title>The genome of the Pyrenean desman and the effects of bottlenecks and inbreeding on the genomic landscape of an endangered species.</title>
        <authorList>
            <person name="Escoda L."/>
            <person name="Castresana J."/>
        </authorList>
    </citation>
    <scope>NUCLEOTIDE SEQUENCE</scope>
    <source>
        <strain evidence="2">IBE-C5619</strain>
    </source>
</reference>
<dbReference type="Proteomes" id="UP000700334">
    <property type="component" value="Unassembled WGS sequence"/>
</dbReference>
<dbReference type="EMBL" id="JAGFMF010012012">
    <property type="protein sequence ID" value="KAG8508537.1"/>
    <property type="molecule type" value="Genomic_DNA"/>
</dbReference>
<name>A0A8J6DGI3_GALPY</name>
<dbReference type="OrthoDB" id="74910at2759"/>
<sequence>MFGRRGTGNSEAGSGWEVAAAVGPDWAGGRAREPEWRPEPAVRSGGGDGASRAGVAAAAAGHLAVTVVIRLWAVTYEHICGHSFPWAYPGAGVHGPRFPDSQVVLPTWLSSTKVSSLIERISDHKDLKKLLRTRNNVLVLYSKSEAAAESHLRLLSTVAQAVKGQGTICWVDCGYVLDTGLRGWGQGPWGLQWMKLGVAP</sequence>
<proteinExistence type="predicted"/>
<dbReference type="Gene3D" id="3.40.30.10">
    <property type="entry name" value="Glutaredoxin"/>
    <property type="match status" value="1"/>
</dbReference>
<evidence type="ECO:0000313" key="2">
    <source>
        <dbReference type="EMBL" id="KAG8508537.1"/>
    </source>
</evidence>
<feature type="compositionally biased region" description="Basic and acidic residues" evidence="1">
    <location>
        <begin position="30"/>
        <end position="40"/>
    </location>
</feature>
<dbReference type="AlphaFoldDB" id="A0A8J6DGI3"/>
<keyword evidence="3" id="KW-1185">Reference proteome</keyword>
<evidence type="ECO:0000313" key="3">
    <source>
        <dbReference type="Proteomes" id="UP000700334"/>
    </source>
</evidence>
<organism evidence="2 3">
    <name type="scientific">Galemys pyrenaicus</name>
    <name type="common">Iberian desman</name>
    <name type="synonym">Pyrenean desman</name>
    <dbReference type="NCBI Taxonomy" id="202257"/>
    <lineage>
        <taxon>Eukaryota</taxon>
        <taxon>Metazoa</taxon>
        <taxon>Chordata</taxon>
        <taxon>Craniata</taxon>
        <taxon>Vertebrata</taxon>
        <taxon>Euteleostomi</taxon>
        <taxon>Mammalia</taxon>
        <taxon>Eutheria</taxon>
        <taxon>Laurasiatheria</taxon>
        <taxon>Eulipotyphla</taxon>
        <taxon>Talpidae</taxon>
        <taxon>Galemys</taxon>
    </lineage>
</organism>
<feature type="region of interest" description="Disordered" evidence="1">
    <location>
        <begin position="26"/>
        <end position="50"/>
    </location>
</feature>
<gene>
    <name evidence="2" type="ORF">J0S82_008262</name>
</gene>